<sequence>MSSPKPENHIQPISAKNNLFNNESVMAYSCTNANNLSFAVAHNHAPNNINNNNINNNNNSNSNNNNSNNSNSNPNPNNNNNVSIINNTNSDKSSLIALNMINQALNFSLLQPNPSSKPLKISPPIQYPDVQKFNENKMSNPNPFLISEYQKIKQLIDKSGMLLPNEKLVTKNRGECYWANCFFQSDIEENFKKHLNECHHMTTSALAQLEISFEKAMQLSKLLLNEQNHLYNMFLHLDQKLKSLPNDNCLLLNDSQYLAALLNKFKQMPNIFDFFADSNRFNGDLNSFHPSHRLDNHQFTISNASHHTQQPSPHQQQSPLTVPALSSIPQQLIDNLSSVLMRQQQQQQPPQLIPLSSQNSNQQPNFQQSIASPPQLISQQTHSAFTNNILPLINANNNINSLLVNSSDPNLINISPNNQLNNIDNNLKDILSQSRSSDSNYPRSDPESNHVKNEKIKPIKRASSNSQLSFFPKGMTDREYYRQFPVRPSASYVNLIKTAILESPRRELSLNEIYVWMQTEFAYFRDKEQKWKNAIRHNLSLHKCFQRKHGKLWTFNENEYNMKKSRNRFQYNVPIPGAENQTNDPDSYEDEEDPQEQLDSSEYMIKKEMEFNDENMPEDKHLEIDEWSNYLHKTSLISSSDDNMKPPDISVD</sequence>
<evidence type="ECO:0000256" key="2">
    <source>
        <dbReference type="ARBA" id="ARBA00022491"/>
    </source>
</evidence>
<feature type="region of interest" description="Disordered" evidence="11">
    <location>
        <begin position="341"/>
        <end position="368"/>
    </location>
</feature>
<feature type="compositionally biased region" description="Acidic residues" evidence="11">
    <location>
        <begin position="586"/>
        <end position="596"/>
    </location>
</feature>
<feature type="region of interest" description="Disordered" evidence="11">
    <location>
        <begin position="433"/>
        <end position="459"/>
    </location>
</feature>
<dbReference type="Gene3D" id="1.10.10.10">
    <property type="entry name" value="Winged helix-like DNA-binding domain superfamily/Winged helix DNA-binding domain"/>
    <property type="match status" value="1"/>
</dbReference>
<evidence type="ECO:0000256" key="7">
    <source>
        <dbReference type="ARBA" id="ARBA00023125"/>
    </source>
</evidence>
<keyword evidence="8" id="KW-0804">Transcription</keyword>
<dbReference type="PANTHER" id="PTHR45796:SF7">
    <property type="entry name" value="FORKHEAD BOX PROTEIN P4"/>
    <property type="match status" value="1"/>
</dbReference>
<dbReference type="SMART" id="SM00339">
    <property type="entry name" value="FH"/>
    <property type="match status" value="1"/>
</dbReference>
<keyword evidence="2" id="KW-0678">Repressor</keyword>
<evidence type="ECO:0000313" key="13">
    <source>
        <dbReference type="EMBL" id="AOG74799.1"/>
    </source>
</evidence>
<feature type="compositionally biased region" description="Polar residues" evidence="11">
    <location>
        <begin position="433"/>
        <end position="442"/>
    </location>
</feature>
<keyword evidence="7 10" id="KW-0238">DNA-binding</keyword>
<dbReference type="InterPro" id="IPR032354">
    <property type="entry name" value="FOXP-CC"/>
</dbReference>
<dbReference type="InterPro" id="IPR050998">
    <property type="entry name" value="FOXP"/>
</dbReference>
<dbReference type="PANTHER" id="PTHR45796">
    <property type="entry name" value="FORKHEAD BOX P, ISOFORM C"/>
    <property type="match status" value="1"/>
</dbReference>
<accession>A0A3G1E8G6</accession>
<evidence type="ECO:0000256" key="6">
    <source>
        <dbReference type="ARBA" id="ARBA00023015"/>
    </source>
</evidence>
<dbReference type="InterPro" id="IPR036390">
    <property type="entry name" value="WH_DNA-bd_sf"/>
</dbReference>
<dbReference type="GO" id="GO:0005634">
    <property type="term" value="C:nucleus"/>
    <property type="evidence" value="ECO:0007669"/>
    <property type="project" value="UniProtKB-SubCell"/>
</dbReference>
<feature type="domain" description="Fork-head" evidence="12">
    <location>
        <begin position="487"/>
        <end position="558"/>
    </location>
</feature>
<proteinExistence type="evidence at transcript level"/>
<comment type="subcellular location">
    <subcellularLocation>
        <location evidence="1 10">Nucleus</location>
    </subcellularLocation>
</comment>
<evidence type="ECO:0000256" key="5">
    <source>
        <dbReference type="ARBA" id="ARBA00022833"/>
    </source>
</evidence>
<dbReference type="GO" id="GO:0008270">
    <property type="term" value="F:zinc ion binding"/>
    <property type="evidence" value="ECO:0007669"/>
    <property type="project" value="UniProtKB-KW"/>
</dbReference>
<dbReference type="PRINTS" id="PR00053">
    <property type="entry name" value="FORKHEAD"/>
</dbReference>
<evidence type="ECO:0000256" key="1">
    <source>
        <dbReference type="ARBA" id="ARBA00004123"/>
    </source>
</evidence>
<dbReference type="InterPro" id="IPR030456">
    <property type="entry name" value="TF_fork_head_CS_2"/>
</dbReference>
<dbReference type="Pfam" id="PF00250">
    <property type="entry name" value="Forkhead"/>
    <property type="match status" value="1"/>
</dbReference>
<evidence type="ECO:0000256" key="8">
    <source>
        <dbReference type="ARBA" id="ARBA00023163"/>
    </source>
</evidence>
<keyword evidence="4" id="KW-0863">Zinc-finger</keyword>
<evidence type="ECO:0000256" key="10">
    <source>
        <dbReference type="PROSITE-ProRule" id="PRU00089"/>
    </source>
</evidence>
<keyword evidence="5" id="KW-0862">Zinc</keyword>
<dbReference type="PROSITE" id="PS00658">
    <property type="entry name" value="FORK_HEAD_2"/>
    <property type="match status" value="1"/>
</dbReference>
<dbReference type="InterPro" id="IPR001766">
    <property type="entry name" value="Fork_head_dom"/>
</dbReference>
<keyword evidence="3" id="KW-0479">Metal-binding</keyword>
<protein>
    <submittedName>
        <fullName evidence="13">Smed-Albino</fullName>
    </submittedName>
</protein>
<dbReference type="InterPro" id="IPR036388">
    <property type="entry name" value="WH-like_DNA-bd_sf"/>
</dbReference>
<reference evidence="13" key="1">
    <citation type="journal article" date="2016" name="Cell Discov.">
        <title>Forkhead containing transcription factor Albino controls tetrapyrrole-based body pigmentation in planarian.</title>
        <authorList>
            <person name="Wang C."/>
            <person name="Han X.S."/>
            <person name="Li F.F."/>
            <person name="Huang S."/>
            <person name="Qin Y.W."/>
            <person name="Zhao X.X."/>
            <person name="Jing Q."/>
        </authorList>
    </citation>
    <scope>NUCLEOTIDE SEQUENCE</scope>
</reference>
<dbReference type="GO" id="GO:0000978">
    <property type="term" value="F:RNA polymerase II cis-regulatory region sequence-specific DNA binding"/>
    <property type="evidence" value="ECO:0007669"/>
    <property type="project" value="TreeGrafter"/>
</dbReference>
<keyword evidence="6" id="KW-0805">Transcription regulation</keyword>
<feature type="region of interest" description="Disordered" evidence="11">
    <location>
        <begin position="573"/>
        <end position="599"/>
    </location>
</feature>
<organism evidence="13">
    <name type="scientific">Schmidtea mediterranea</name>
    <name type="common">Freshwater planarian flatworm</name>
    <dbReference type="NCBI Taxonomy" id="79327"/>
    <lineage>
        <taxon>Eukaryota</taxon>
        <taxon>Metazoa</taxon>
        <taxon>Spiralia</taxon>
        <taxon>Lophotrochozoa</taxon>
        <taxon>Platyhelminthes</taxon>
        <taxon>Rhabditophora</taxon>
        <taxon>Seriata</taxon>
        <taxon>Tricladida</taxon>
        <taxon>Continenticola</taxon>
        <taxon>Geoplanoidea</taxon>
        <taxon>Dugesiidae</taxon>
        <taxon>Schmidtea</taxon>
    </lineage>
</organism>
<dbReference type="EMBL" id="KX531078">
    <property type="protein sequence ID" value="AOG74799.1"/>
    <property type="molecule type" value="mRNA"/>
</dbReference>
<evidence type="ECO:0000256" key="11">
    <source>
        <dbReference type="SAM" id="MobiDB-lite"/>
    </source>
</evidence>
<feature type="region of interest" description="Disordered" evidence="11">
    <location>
        <begin position="49"/>
        <end position="86"/>
    </location>
</feature>
<evidence type="ECO:0000256" key="4">
    <source>
        <dbReference type="ARBA" id="ARBA00022771"/>
    </source>
</evidence>
<name>A0A3G1E8G6_SCHMD</name>
<dbReference type="Pfam" id="PF16159">
    <property type="entry name" value="FOXP-CC"/>
    <property type="match status" value="1"/>
</dbReference>
<dbReference type="AlphaFoldDB" id="A0A3G1E8G6"/>
<evidence type="ECO:0000256" key="9">
    <source>
        <dbReference type="ARBA" id="ARBA00023242"/>
    </source>
</evidence>
<dbReference type="GO" id="GO:0001227">
    <property type="term" value="F:DNA-binding transcription repressor activity, RNA polymerase II-specific"/>
    <property type="evidence" value="ECO:0007669"/>
    <property type="project" value="TreeGrafter"/>
</dbReference>
<dbReference type="CDD" id="cd20033">
    <property type="entry name" value="FH_FOXP"/>
    <property type="match status" value="1"/>
</dbReference>
<dbReference type="OrthoDB" id="5830876at2759"/>
<keyword evidence="9 10" id="KW-0539">Nucleus</keyword>
<evidence type="ECO:0000259" key="12">
    <source>
        <dbReference type="PROSITE" id="PS50039"/>
    </source>
</evidence>
<evidence type="ECO:0000256" key="3">
    <source>
        <dbReference type="ARBA" id="ARBA00022723"/>
    </source>
</evidence>
<feature type="DNA-binding region" description="Fork-head" evidence="10">
    <location>
        <begin position="487"/>
        <end position="558"/>
    </location>
</feature>
<dbReference type="SUPFAM" id="SSF46785">
    <property type="entry name" value="Winged helix' DNA-binding domain"/>
    <property type="match status" value="1"/>
</dbReference>
<feature type="compositionally biased region" description="Basic and acidic residues" evidence="11">
    <location>
        <begin position="444"/>
        <end position="457"/>
    </location>
</feature>
<dbReference type="PROSITE" id="PS50039">
    <property type="entry name" value="FORK_HEAD_3"/>
    <property type="match status" value="1"/>
</dbReference>